<gene>
    <name evidence="2" type="primary">NYs-1_344L</name>
    <name evidence="2" type="ORF">PBCVNYs1_344L</name>
</gene>
<sequence>MMFHKVPVEASARGLTYEISDPDWIVFSVSKKGVRKIIKSSKDGRVWIAGERYMIYDVAKLAGIDPKSWPDDDRRWYEHEMISDGLGYRYRQFYDGQVQKMNQYGDVSYQEWVKNPNGYYTVKIASKDVRVHQLMGMTPFIPKPKDTHDDWTMHHIDNDKSNNHAWNLEWASPEKQAKERRPREHHSIQSCPVIGTALHDVKLKDGTVIRKGEDTRRFESAIEAADAIVDGERKRISMCITDKQTSHADFTWRTSSNDEDLADEMFKTIGKNERYERLVSIFGRLKQAFHNGYTKIMYAKDVRTDRDQEETNSYPRIDIKENDKTLRKLFHRVVVELFFGTIPKTIMIDGKKHRLVVDHIDDDKQNARLDNLQLLTQQENMQKRHMKEYMTSVASAIDGKYECSYKKRIDAIEHVKDEYPEATLVELNKYVNTPNEIYGRTWIRAHFEPSSKCSIGSAIDLDHVDTHITVTYPCTTTGIQGVE</sequence>
<dbReference type="Pfam" id="PF13392">
    <property type="entry name" value="HNH_3"/>
    <property type="match status" value="1"/>
</dbReference>
<reference evidence="2" key="1">
    <citation type="submission" date="2012-10" db="EMBL/GenBank/DDBJ databases">
        <title>Towards defining the chloroviruses: a genomic journey through a genus of large DNA viruses.</title>
        <authorList>
            <person name="Jeanniard A."/>
            <person name="Dunigan D.D."/>
            <person name="Gurnon J.R."/>
            <person name="Agarkova I."/>
            <person name="Kang M."/>
            <person name="Vitek J."/>
            <person name="Duncan G."/>
            <person name="McClung O.W."/>
            <person name="Larsen M."/>
            <person name="Claverie J.-M."/>
            <person name="Van Etten J.L."/>
            <person name="Blanc G."/>
        </authorList>
    </citation>
    <scope>NUCLEOTIDE SEQUENCE</scope>
</reference>
<dbReference type="Gene3D" id="3.90.75.20">
    <property type="match status" value="2"/>
</dbReference>
<dbReference type="KEGG" id="vg:40525556"/>
<proteinExistence type="predicted"/>
<dbReference type="InterPro" id="IPR044925">
    <property type="entry name" value="His-Me_finger_sf"/>
</dbReference>
<dbReference type="SMART" id="SM00507">
    <property type="entry name" value="HNHc"/>
    <property type="match status" value="2"/>
</dbReference>
<evidence type="ECO:0000259" key="1">
    <source>
        <dbReference type="SMART" id="SM00507"/>
    </source>
</evidence>
<feature type="domain" description="HNH nuclease" evidence="1">
    <location>
        <begin position="324"/>
        <end position="381"/>
    </location>
</feature>
<dbReference type="EMBL" id="JX997183">
    <property type="protein sequence ID" value="AGE58692.1"/>
    <property type="molecule type" value="Genomic_DNA"/>
</dbReference>
<evidence type="ECO:0000313" key="2">
    <source>
        <dbReference type="EMBL" id="AGE58692.1"/>
    </source>
</evidence>
<dbReference type="InterPro" id="IPR003615">
    <property type="entry name" value="HNH_nuc"/>
</dbReference>
<dbReference type="SUPFAM" id="SSF54060">
    <property type="entry name" value="His-Me finger endonucleases"/>
    <property type="match status" value="2"/>
</dbReference>
<feature type="domain" description="HNH nuclease" evidence="1">
    <location>
        <begin position="125"/>
        <end position="177"/>
    </location>
</feature>
<organism evidence="2">
    <name type="scientific">Paramecium bursaria Chlorella virus NYs1</name>
    <dbReference type="NCBI Taxonomy" id="83442"/>
    <lineage>
        <taxon>Viruses</taxon>
        <taxon>Varidnaviria</taxon>
        <taxon>Bamfordvirae</taxon>
        <taxon>Nucleocytoviricota</taxon>
        <taxon>Megaviricetes</taxon>
        <taxon>Algavirales</taxon>
        <taxon>Phycodnaviridae</taxon>
        <taxon>Chlorovirus</taxon>
        <taxon>Chlorovirus newyorkense</taxon>
    </lineage>
</organism>
<dbReference type="RefSeq" id="YP_009665337.1">
    <property type="nucleotide sequence ID" value="NC_043235.1"/>
</dbReference>
<protein>
    <recommendedName>
        <fullName evidence="1">HNH nuclease domain-containing protein</fullName>
    </recommendedName>
</protein>
<dbReference type="GeneID" id="40525556"/>
<accession>M1I368</accession>
<name>M1I368_9PHYC</name>